<comment type="caution">
    <text evidence="1">The sequence shown here is derived from an EMBL/GenBank/DDBJ whole genome shotgun (WGS) entry which is preliminary data.</text>
</comment>
<gene>
    <name evidence="1" type="ORF">QIS74_12714</name>
</gene>
<evidence type="ECO:0000313" key="2">
    <source>
        <dbReference type="Proteomes" id="UP001327957"/>
    </source>
</evidence>
<protein>
    <submittedName>
        <fullName evidence="1">Uncharacterized protein</fullName>
    </submittedName>
</protein>
<sequence length="166" mass="17981">MVRLVDDVGCRVSILRPPQTDVFGRVSGRPLLLRGVVKKVVVAAASFDDFAELPGDKRPLRNSFDIGEDFDTSPAMLDCVLVSTVGDLRGQPVAAGKARGYSRKIQGNETAYGLLLRDVLGSGGFRKVRVGPFRGEEGLSPYFDDGLDIGWPSRPVYLVLLVVGFL</sequence>
<evidence type="ECO:0000313" key="1">
    <source>
        <dbReference type="EMBL" id="KAK6207633.1"/>
    </source>
</evidence>
<reference evidence="1 2" key="1">
    <citation type="submission" date="2023-04" db="EMBL/GenBank/DDBJ databases">
        <title>Colletotrichum tabacum stain YC1 causing leaf anthracnose on Nicotiana tabacum(L.) cv.</title>
        <authorList>
            <person name="Ji Z."/>
            <person name="Wang M."/>
            <person name="Zhang J."/>
            <person name="Wang N."/>
            <person name="Zhou Z."/>
        </authorList>
    </citation>
    <scope>NUCLEOTIDE SEQUENCE [LARGE SCALE GENOMIC DNA]</scope>
    <source>
        <strain evidence="1 2">YC1</strain>
    </source>
</reference>
<accession>A0AAV9SVN0</accession>
<dbReference type="AlphaFoldDB" id="A0AAV9SVN0"/>
<name>A0AAV9SVN0_9PEZI</name>
<proteinExistence type="predicted"/>
<dbReference type="EMBL" id="JASAOK010000053">
    <property type="protein sequence ID" value="KAK6207633.1"/>
    <property type="molecule type" value="Genomic_DNA"/>
</dbReference>
<organism evidence="1 2">
    <name type="scientific">Colletotrichum tabaci</name>
    <dbReference type="NCBI Taxonomy" id="1209068"/>
    <lineage>
        <taxon>Eukaryota</taxon>
        <taxon>Fungi</taxon>
        <taxon>Dikarya</taxon>
        <taxon>Ascomycota</taxon>
        <taxon>Pezizomycotina</taxon>
        <taxon>Sordariomycetes</taxon>
        <taxon>Hypocreomycetidae</taxon>
        <taxon>Glomerellales</taxon>
        <taxon>Glomerellaceae</taxon>
        <taxon>Colletotrichum</taxon>
        <taxon>Colletotrichum destructivum species complex</taxon>
    </lineage>
</organism>
<keyword evidence="2" id="KW-1185">Reference proteome</keyword>
<dbReference type="Proteomes" id="UP001327957">
    <property type="component" value="Unassembled WGS sequence"/>
</dbReference>